<dbReference type="Proteomes" id="UP001431784">
    <property type="component" value="Unassembled WGS sequence"/>
</dbReference>
<dbReference type="PROSITE" id="PS00166">
    <property type="entry name" value="ENOYL_COA_HYDRATASE"/>
    <property type="match status" value="1"/>
</dbReference>
<dbReference type="InterPro" id="IPR001753">
    <property type="entry name" value="Enoyl-CoA_hydra/iso"/>
</dbReference>
<evidence type="ECO:0000256" key="2">
    <source>
        <dbReference type="ARBA" id="ARBA00023239"/>
    </source>
</evidence>
<evidence type="ECO:0000313" key="4">
    <source>
        <dbReference type="EMBL" id="MDD7973104.1"/>
    </source>
</evidence>
<dbReference type="InterPro" id="IPR018376">
    <property type="entry name" value="Enoyl-CoA_hyd/isom_CS"/>
</dbReference>
<name>A0ABT5TDC9_9RHOB</name>
<dbReference type="Gene3D" id="1.10.12.10">
    <property type="entry name" value="Lyase 2-enoyl-coa Hydratase, Chain A, domain 2"/>
    <property type="match status" value="1"/>
</dbReference>
<dbReference type="PANTHER" id="PTHR11941:SF54">
    <property type="entry name" value="ENOYL-COA HYDRATASE, MITOCHONDRIAL"/>
    <property type="match status" value="1"/>
</dbReference>
<keyword evidence="5" id="KW-1185">Reference proteome</keyword>
<dbReference type="Gene3D" id="3.90.226.10">
    <property type="entry name" value="2-enoyl-CoA Hydratase, Chain A, domain 1"/>
    <property type="match status" value="1"/>
</dbReference>
<dbReference type="Pfam" id="PF00378">
    <property type="entry name" value="ECH_1"/>
    <property type="match status" value="1"/>
</dbReference>
<evidence type="ECO:0000256" key="1">
    <source>
        <dbReference type="ARBA" id="ARBA00005254"/>
    </source>
</evidence>
<dbReference type="InterPro" id="IPR029045">
    <property type="entry name" value="ClpP/crotonase-like_dom_sf"/>
</dbReference>
<dbReference type="CDD" id="cd06558">
    <property type="entry name" value="crotonase-like"/>
    <property type="match status" value="1"/>
</dbReference>
<dbReference type="RefSeq" id="WP_274353777.1">
    <property type="nucleotide sequence ID" value="NZ_JAQZSM010000025.1"/>
</dbReference>
<comment type="caution">
    <text evidence="4">The sequence shown here is derived from an EMBL/GenBank/DDBJ whole genome shotgun (WGS) entry which is preliminary data.</text>
</comment>
<evidence type="ECO:0000313" key="5">
    <source>
        <dbReference type="Proteomes" id="UP001431784"/>
    </source>
</evidence>
<sequence>MNFENIRYEEADGIAEITICRPEKRNALTARMFTDLRQCWDKFAHGDARVAILKSCDDKVFSAGADLKDPPELFWHAVPEFGFRCDKPIIAAISGKAIGAGLVLAMMCDFIVLTEDAELIYPEAKIGVAKGAVSALAKRGALRVVQEMILLGDPIAARRAYDCGMVNRLVPAGTHVAEAQRMARRLADNAPLVIAMLKRMSLDAVGDTPIQTLFDVTRKVDTVMNSEDAANALDAFRNKRPPVFRGR</sequence>
<gene>
    <name evidence="4" type="ORF">PUT78_18630</name>
</gene>
<dbReference type="InterPro" id="IPR014748">
    <property type="entry name" value="Enoyl-CoA_hydra_C"/>
</dbReference>
<proteinExistence type="inferred from homology"/>
<protein>
    <submittedName>
        <fullName evidence="4">Enoyl-CoA hydratase/isomerase family protein</fullName>
    </submittedName>
</protein>
<dbReference type="PANTHER" id="PTHR11941">
    <property type="entry name" value="ENOYL-COA HYDRATASE-RELATED"/>
    <property type="match status" value="1"/>
</dbReference>
<keyword evidence="2" id="KW-0456">Lyase</keyword>
<reference evidence="4" key="1">
    <citation type="submission" date="2023-02" db="EMBL/GenBank/DDBJ databases">
        <title>Description of Roseinatronobacter alkalisoli sp. nov., an alkaliphilic bacerium isolated from soda soil.</title>
        <authorList>
            <person name="Wei W."/>
        </authorList>
    </citation>
    <scope>NUCLEOTIDE SEQUENCE</scope>
    <source>
        <strain evidence="4">HJB301</strain>
    </source>
</reference>
<dbReference type="EMBL" id="JAQZSM010000025">
    <property type="protein sequence ID" value="MDD7973104.1"/>
    <property type="molecule type" value="Genomic_DNA"/>
</dbReference>
<accession>A0ABT5TDC9</accession>
<organism evidence="4 5">
    <name type="scientific">Roseinatronobacter alkalisoli</name>
    <dbReference type="NCBI Taxonomy" id="3028235"/>
    <lineage>
        <taxon>Bacteria</taxon>
        <taxon>Pseudomonadati</taxon>
        <taxon>Pseudomonadota</taxon>
        <taxon>Alphaproteobacteria</taxon>
        <taxon>Rhodobacterales</taxon>
        <taxon>Paracoccaceae</taxon>
        <taxon>Roseinatronobacter</taxon>
    </lineage>
</organism>
<evidence type="ECO:0000256" key="3">
    <source>
        <dbReference type="RuleBase" id="RU003707"/>
    </source>
</evidence>
<dbReference type="SUPFAM" id="SSF52096">
    <property type="entry name" value="ClpP/crotonase"/>
    <property type="match status" value="1"/>
</dbReference>
<comment type="similarity">
    <text evidence="1 3">Belongs to the enoyl-CoA hydratase/isomerase family.</text>
</comment>